<evidence type="ECO:0008006" key="4">
    <source>
        <dbReference type="Google" id="ProtNLM"/>
    </source>
</evidence>
<keyword evidence="1" id="KW-0472">Membrane</keyword>
<reference evidence="2" key="1">
    <citation type="submission" date="2017-05" db="EMBL/GenBank/DDBJ databases">
        <authorList>
            <person name="Varghese N."/>
            <person name="Submissions S."/>
        </authorList>
    </citation>
    <scope>NUCLEOTIDE SEQUENCE</scope>
    <source>
        <strain evidence="2">DSM 18763</strain>
    </source>
</reference>
<comment type="caution">
    <text evidence="2">The sequence shown here is derived from an EMBL/GenBank/DDBJ whole genome shotgun (WGS) entry which is preliminary data.</text>
</comment>
<dbReference type="Proteomes" id="UP001157947">
    <property type="component" value="Unassembled WGS sequence"/>
</dbReference>
<protein>
    <recommendedName>
        <fullName evidence="4">Type II secretion system protein N</fullName>
    </recommendedName>
</protein>
<evidence type="ECO:0000313" key="3">
    <source>
        <dbReference type="Proteomes" id="UP001157947"/>
    </source>
</evidence>
<evidence type="ECO:0000256" key="1">
    <source>
        <dbReference type="SAM" id="Phobius"/>
    </source>
</evidence>
<keyword evidence="3" id="KW-1185">Reference proteome</keyword>
<evidence type="ECO:0000313" key="2">
    <source>
        <dbReference type="EMBL" id="SMP06864.1"/>
    </source>
</evidence>
<dbReference type="AlphaFoldDB" id="A0AA45WKE6"/>
<feature type="transmembrane region" description="Helical" evidence="1">
    <location>
        <begin position="6"/>
        <end position="25"/>
    </location>
</feature>
<sequence length="222" mass="26035">MKRLVLYIFIFLISFLIFFIINFPIREFLIKFLAENNLRFKTVEGNIFSTKIVGISYDNIYIEDIKARNYFLNINLLINNSQKVKINPLKKEAVLILKDLKLEDYQLKPKYYGNLSTNNFIIKKQDKMLALEGQAEIFVSKTDNPFVKNLRIDLKLKPEKDYNILEFNLSSENIAGSFKGKLYSSQDLENFIVDGIFIGNIYNTPVNKNIKTNLEDLLNFRF</sequence>
<keyword evidence="1" id="KW-0812">Transmembrane</keyword>
<name>A0AA45WKE6_9AQUI</name>
<gene>
    <name evidence="2" type="ORF">SAMN06264868_104100</name>
</gene>
<accession>A0AA45WKE6</accession>
<proteinExistence type="predicted"/>
<dbReference type="EMBL" id="FXTX01000004">
    <property type="protein sequence ID" value="SMP06864.1"/>
    <property type="molecule type" value="Genomic_DNA"/>
</dbReference>
<keyword evidence="1" id="KW-1133">Transmembrane helix</keyword>
<organism evidence="2 3">
    <name type="scientific">Venenivibrio stagnispumantis</name>
    <dbReference type="NCBI Taxonomy" id="407998"/>
    <lineage>
        <taxon>Bacteria</taxon>
        <taxon>Pseudomonadati</taxon>
        <taxon>Aquificota</taxon>
        <taxon>Aquificia</taxon>
        <taxon>Aquificales</taxon>
        <taxon>Hydrogenothermaceae</taxon>
        <taxon>Venenivibrio</taxon>
    </lineage>
</organism>